<dbReference type="InParanoid" id="A0A0C3JN91"/>
<name>A0A0C3JN91_PISTI</name>
<evidence type="ECO:0000313" key="1">
    <source>
        <dbReference type="EMBL" id="KIN98976.1"/>
    </source>
</evidence>
<dbReference type="EMBL" id="KN832010">
    <property type="protein sequence ID" value="KIN98976.1"/>
    <property type="molecule type" value="Genomic_DNA"/>
</dbReference>
<feature type="non-terminal residue" evidence="1">
    <location>
        <position position="53"/>
    </location>
</feature>
<proteinExistence type="predicted"/>
<reference evidence="2" key="2">
    <citation type="submission" date="2015-01" db="EMBL/GenBank/DDBJ databases">
        <title>Evolutionary Origins and Diversification of the Mycorrhizal Mutualists.</title>
        <authorList>
            <consortium name="DOE Joint Genome Institute"/>
            <consortium name="Mycorrhizal Genomics Consortium"/>
            <person name="Kohler A."/>
            <person name="Kuo A."/>
            <person name="Nagy L.G."/>
            <person name="Floudas D."/>
            <person name="Copeland A."/>
            <person name="Barry K.W."/>
            <person name="Cichocki N."/>
            <person name="Veneault-Fourrey C."/>
            <person name="LaButti K."/>
            <person name="Lindquist E.A."/>
            <person name="Lipzen A."/>
            <person name="Lundell T."/>
            <person name="Morin E."/>
            <person name="Murat C."/>
            <person name="Riley R."/>
            <person name="Ohm R."/>
            <person name="Sun H."/>
            <person name="Tunlid A."/>
            <person name="Henrissat B."/>
            <person name="Grigoriev I.V."/>
            <person name="Hibbett D.S."/>
            <person name="Martin F."/>
        </authorList>
    </citation>
    <scope>NUCLEOTIDE SEQUENCE [LARGE SCALE GENOMIC DNA]</scope>
    <source>
        <strain evidence="2">Marx 270</strain>
    </source>
</reference>
<reference evidence="1 2" key="1">
    <citation type="submission" date="2014-04" db="EMBL/GenBank/DDBJ databases">
        <authorList>
            <consortium name="DOE Joint Genome Institute"/>
            <person name="Kuo A."/>
            <person name="Kohler A."/>
            <person name="Costa M.D."/>
            <person name="Nagy L.G."/>
            <person name="Floudas D."/>
            <person name="Copeland A."/>
            <person name="Barry K.W."/>
            <person name="Cichocki N."/>
            <person name="Veneault-Fourrey C."/>
            <person name="LaButti K."/>
            <person name="Lindquist E.A."/>
            <person name="Lipzen A."/>
            <person name="Lundell T."/>
            <person name="Morin E."/>
            <person name="Murat C."/>
            <person name="Sun H."/>
            <person name="Tunlid A."/>
            <person name="Henrissat B."/>
            <person name="Grigoriev I.V."/>
            <person name="Hibbett D.S."/>
            <person name="Martin F."/>
            <person name="Nordberg H.P."/>
            <person name="Cantor M.N."/>
            <person name="Hua S.X."/>
        </authorList>
    </citation>
    <scope>NUCLEOTIDE SEQUENCE [LARGE SCALE GENOMIC DNA]</scope>
    <source>
        <strain evidence="1 2">Marx 270</strain>
    </source>
</reference>
<dbReference type="AlphaFoldDB" id="A0A0C3JN91"/>
<organism evidence="1 2">
    <name type="scientific">Pisolithus tinctorius Marx 270</name>
    <dbReference type="NCBI Taxonomy" id="870435"/>
    <lineage>
        <taxon>Eukaryota</taxon>
        <taxon>Fungi</taxon>
        <taxon>Dikarya</taxon>
        <taxon>Basidiomycota</taxon>
        <taxon>Agaricomycotina</taxon>
        <taxon>Agaricomycetes</taxon>
        <taxon>Agaricomycetidae</taxon>
        <taxon>Boletales</taxon>
        <taxon>Sclerodermatineae</taxon>
        <taxon>Pisolithaceae</taxon>
        <taxon>Pisolithus</taxon>
    </lineage>
</organism>
<protein>
    <submittedName>
        <fullName evidence="1">Uncharacterized protein</fullName>
    </submittedName>
</protein>
<feature type="non-terminal residue" evidence="1">
    <location>
        <position position="1"/>
    </location>
</feature>
<dbReference type="Proteomes" id="UP000054217">
    <property type="component" value="Unassembled WGS sequence"/>
</dbReference>
<sequence>NGHKLIDIIVSKTTSALSPIFQFHSTAIMNFFSANSLFCAYPSLTQCHHTMIN</sequence>
<dbReference type="OrthoDB" id="2681164at2759"/>
<accession>A0A0C3JN91</accession>
<dbReference type="HOGENOM" id="CLU_195668_0_0_1"/>
<gene>
    <name evidence="1" type="ORF">M404DRAFT_92790</name>
</gene>
<keyword evidence="2" id="KW-1185">Reference proteome</keyword>
<evidence type="ECO:0000313" key="2">
    <source>
        <dbReference type="Proteomes" id="UP000054217"/>
    </source>
</evidence>